<feature type="non-terminal residue" evidence="2">
    <location>
        <position position="1"/>
    </location>
</feature>
<dbReference type="GO" id="GO:0005975">
    <property type="term" value="P:carbohydrate metabolic process"/>
    <property type="evidence" value="ECO:0007669"/>
    <property type="project" value="InterPro"/>
</dbReference>
<dbReference type="EMBL" id="ML978741">
    <property type="protein sequence ID" value="KAF2084459.1"/>
    <property type="molecule type" value="Genomic_DNA"/>
</dbReference>
<comment type="caution">
    <text evidence="2">The sequence shown here is derived from an EMBL/GenBank/DDBJ whole genome shotgun (WGS) entry which is preliminary data.</text>
</comment>
<keyword evidence="2" id="KW-0378">Hydrolase</keyword>
<dbReference type="PROSITE" id="PS51762">
    <property type="entry name" value="GH16_2"/>
    <property type="match status" value="1"/>
</dbReference>
<evidence type="ECO:0000313" key="3">
    <source>
        <dbReference type="Proteomes" id="UP000799776"/>
    </source>
</evidence>
<keyword evidence="3" id="KW-1185">Reference proteome</keyword>
<reference evidence="2" key="1">
    <citation type="journal article" date="2020" name="Stud. Mycol.">
        <title>101 Dothideomycetes genomes: a test case for predicting lifestyles and emergence of pathogens.</title>
        <authorList>
            <person name="Haridas S."/>
            <person name="Albert R."/>
            <person name="Binder M."/>
            <person name="Bloem J."/>
            <person name="Labutti K."/>
            <person name="Salamov A."/>
            <person name="Andreopoulos B."/>
            <person name="Baker S."/>
            <person name="Barry K."/>
            <person name="Bills G."/>
            <person name="Bluhm B."/>
            <person name="Cannon C."/>
            <person name="Castanera R."/>
            <person name="Culley D."/>
            <person name="Daum C."/>
            <person name="Ezra D."/>
            <person name="Gonzalez J."/>
            <person name="Henrissat B."/>
            <person name="Kuo A."/>
            <person name="Liang C."/>
            <person name="Lipzen A."/>
            <person name="Lutzoni F."/>
            <person name="Magnuson J."/>
            <person name="Mondo S."/>
            <person name="Nolan M."/>
            <person name="Ohm R."/>
            <person name="Pangilinan J."/>
            <person name="Park H.-J."/>
            <person name="Ramirez L."/>
            <person name="Alfaro M."/>
            <person name="Sun H."/>
            <person name="Tritt A."/>
            <person name="Yoshinaga Y."/>
            <person name="Zwiers L.-H."/>
            <person name="Turgeon B."/>
            <person name="Goodwin S."/>
            <person name="Spatafora J."/>
            <person name="Crous P."/>
            <person name="Grigoriev I."/>
        </authorList>
    </citation>
    <scope>NUCLEOTIDE SEQUENCE</scope>
    <source>
        <strain evidence="2">CBS 121410</strain>
    </source>
</reference>
<dbReference type="Gene3D" id="2.60.120.200">
    <property type="match status" value="1"/>
</dbReference>
<dbReference type="CDD" id="cd08023">
    <property type="entry name" value="GH16_laminarinase_like"/>
    <property type="match status" value="1"/>
</dbReference>
<protein>
    <submittedName>
        <fullName evidence="2">Glycoside hydrolase family 16 protein</fullName>
    </submittedName>
</protein>
<sequence length="260" mass="28800">PPFYFRPFFDPSAPVSTHFNHQTGAHGWGNNEAQNYTPSAQNSFHSPANALVLRAIADSAAPEGRKYTSARLNTHATLGRDRGYLETRVTAPSARGVWPALWLLPREPFSWPRDGEIDVFESWMGDGINHSCLHWGHFNGEDWDKHRVAETRVGDVDNPAGHVFGLAWEQQQCPGDGGRLVWYIDGRPVMRAQIPGGMRRLSEFQVIINVAMGGNVCQGVLPNDGVYEMVIHTLKLCEEPVGGWGAFEGHWASAPDGKTM</sequence>
<dbReference type="PANTHER" id="PTHR10963:SF53">
    <property type="entry name" value="GH16 DOMAIN-CONTAINING PROTEIN"/>
    <property type="match status" value="1"/>
</dbReference>
<dbReference type="InterPro" id="IPR013320">
    <property type="entry name" value="ConA-like_dom_sf"/>
</dbReference>
<gene>
    <name evidence="2" type="ORF">K490DRAFT_2651</name>
</gene>
<proteinExistence type="predicted"/>
<dbReference type="InterPro" id="IPR050546">
    <property type="entry name" value="Glycosyl_Hydrlase_16"/>
</dbReference>
<feature type="domain" description="GH16" evidence="1">
    <location>
        <begin position="1"/>
        <end position="239"/>
    </location>
</feature>
<accession>A0A9P4HMQ1</accession>
<dbReference type="SUPFAM" id="SSF49899">
    <property type="entry name" value="Concanavalin A-like lectins/glucanases"/>
    <property type="match status" value="1"/>
</dbReference>
<dbReference type="GO" id="GO:0004553">
    <property type="term" value="F:hydrolase activity, hydrolyzing O-glycosyl compounds"/>
    <property type="evidence" value="ECO:0007669"/>
    <property type="project" value="InterPro"/>
</dbReference>
<feature type="non-terminal residue" evidence="2">
    <location>
        <position position="260"/>
    </location>
</feature>
<organism evidence="2 3">
    <name type="scientific">Saccharata proteae CBS 121410</name>
    <dbReference type="NCBI Taxonomy" id="1314787"/>
    <lineage>
        <taxon>Eukaryota</taxon>
        <taxon>Fungi</taxon>
        <taxon>Dikarya</taxon>
        <taxon>Ascomycota</taxon>
        <taxon>Pezizomycotina</taxon>
        <taxon>Dothideomycetes</taxon>
        <taxon>Dothideomycetes incertae sedis</taxon>
        <taxon>Botryosphaeriales</taxon>
        <taxon>Saccharataceae</taxon>
        <taxon>Saccharata</taxon>
    </lineage>
</organism>
<dbReference type="Pfam" id="PF26113">
    <property type="entry name" value="GH16_XgeA"/>
    <property type="match status" value="1"/>
</dbReference>
<evidence type="ECO:0000259" key="1">
    <source>
        <dbReference type="PROSITE" id="PS51762"/>
    </source>
</evidence>
<evidence type="ECO:0000313" key="2">
    <source>
        <dbReference type="EMBL" id="KAF2084459.1"/>
    </source>
</evidence>
<dbReference type="InterPro" id="IPR000757">
    <property type="entry name" value="Beta-glucanase-like"/>
</dbReference>
<dbReference type="PANTHER" id="PTHR10963">
    <property type="entry name" value="GLYCOSYL HYDROLASE-RELATED"/>
    <property type="match status" value="1"/>
</dbReference>
<dbReference type="Proteomes" id="UP000799776">
    <property type="component" value="Unassembled WGS sequence"/>
</dbReference>
<name>A0A9P4HMQ1_9PEZI</name>
<dbReference type="OrthoDB" id="192832at2759"/>
<dbReference type="AlphaFoldDB" id="A0A9P4HMQ1"/>